<keyword evidence="2" id="KW-0812">Transmembrane</keyword>
<keyword evidence="2" id="KW-1133">Transmembrane helix</keyword>
<feature type="compositionally biased region" description="Polar residues" evidence="1">
    <location>
        <begin position="1"/>
        <end position="11"/>
    </location>
</feature>
<accession>B0EI89</accession>
<feature type="transmembrane region" description="Helical" evidence="2">
    <location>
        <begin position="156"/>
        <end position="177"/>
    </location>
</feature>
<dbReference type="GeneID" id="5883002"/>
<dbReference type="Proteomes" id="UP000008076">
    <property type="component" value="Unassembled WGS sequence"/>
</dbReference>
<protein>
    <recommendedName>
        <fullName evidence="5">Transmembrane protein</fullName>
    </recommendedName>
</protein>
<evidence type="ECO:0000313" key="4">
    <source>
        <dbReference type="Proteomes" id="UP000008076"/>
    </source>
</evidence>
<dbReference type="EMBL" id="DS549420">
    <property type="protein sequence ID" value="EDR25737.1"/>
    <property type="molecule type" value="Genomic_DNA"/>
</dbReference>
<dbReference type="OrthoDB" id="29510at2759"/>
<keyword evidence="2" id="KW-0472">Membrane</keyword>
<dbReference type="AlphaFoldDB" id="B0EI89"/>
<organism evidence="4">
    <name type="scientific">Entamoeba dispar (strain ATCC PRA-260 / SAW760)</name>
    <dbReference type="NCBI Taxonomy" id="370354"/>
    <lineage>
        <taxon>Eukaryota</taxon>
        <taxon>Amoebozoa</taxon>
        <taxon>Evosea</taxon>
        <taxon>Archamoebae</taxon>
        <taxon>Mastigamoebida</taxon>
        <taxon>Entamoebidae</taxon>
        <taxon>Entamoeba</taxon>
    </lineage>
</organism>
<name>B0EI89_ENTDS</name>
<feature type="compositionally biased region" description="Low complexity" evidence="1">
    <location>
        <begin position="12"/>
        <end position="22"/>
    </location>
</feature>
<dbReference type="VEuPathDB" id="AmoebaDB:EDI_295100"/>
<sequence length="342" mass="39121">MNYSESSSLPQNEESTNSSSSLLKEEKKEEIQHEQQNEVLQEQEGVTITPTKELDSSPLPESDKPIELQSKEDVEKENTHATSHDIEPFVDVEVLADETIEFPMEETIPIIFKTLLFAIPQFICVIGVGAIIVGIYDGVDSSEVDFFDKISKTQKRISLIYAFVISIIFSGFIPLLIKILFLQIPLKKLVIQILGTVIYFGYAGLVEFIWIELNNKMMGNINDKVIRTTMLLATDLTCYSLAYLIPANLMFYLFRGFNFNIVKMTRFMGWKRFAFREYPVALAVYLFIWTPGMIFVYALPGKIQFTFVILLQFINNTIESVIDSIRSCCQKSETKQQDTKID</sequence>
<dbReference type="KEGG" id="edi:EDI_295100"/>
<feature type="compositionally biased region" description="Basic and acidic residues" evidence="1">
    <location>
        <begin position="23"/>
        <end position="36"/>
    </location>
</feature>
<keyword evidence="4" id="KW-1185">Reference proteome</keyword>
<dbReference type="RefSeq" id="XP_001737937.1">
    <property type="nucleotide sequence ID" value="XM_001737885.1"/>
</dbReference>
<evidence type="ECO:0008006" key="5">
    <source>
        <dbReference type="Google" id="ProtNLM"/>
    </source>
</evidence>
<gene>
    <name evidence="3" type="ORF">EDI_295100</name>
</gene>
<feature type="transmembrane region" description="Helical" evidence="2">
    <location>
        <begin position="189"/>
        <end position="211"/>
    </location>
</feature>
<proteinExistence type="predicted"/>
<feature type="transmembrane region" description="Helical" evidence="2">
    <location>
        <begin position="231"/>
        <end position="254"/>
    </location>
</feature>
<evidence type="ECO:0000256" key="1">
    <source>
        <dbReference type="SAM" id="MobiDB-lite"/>
    </source>
</evidence>
<dbReference type="OMA" id="KMTRFMG"/>
<reference evidence="4" key="1">
    <citation type="submission" date="2007-12" db="EMBL/GenBank/DDBJ databases">
        <title>Annotation of Entamoeba dispar SAW760.</title>
        <authorList>
            <person name="Lorenzi H."/>
            <person name="Inman J."/>
            <person name="Schobel S."/>
            <person name="Amedeo P."/>
            <person name="Caler E."/>
        </authorList>
    </citation>
    <scope>NUCLEOTIDE SEQUENCE [LARGE SCALE GENOMIC DNA]</scope>
    <source>
        <strain evidence="4">ATCC PRA-260 / SAW760</strain>
    </source>
</reference>
<feature type="region of interest" description="Disordered" evidence="1">
    <location>
        <begin position="1"/>
        <end position="82"/>
    </location>
</feature>
<evidence type="ECO:0000313" key="3">
    <source>
        <dbReference type="EMBL" id="EDR25737.1"/>
    </source>
</evidence>
<feature type="compositionally biased region" description="Basic and acidic residues" evidence="1">
    <location>
        <begin position="61"/>
        <end position="82"/>
    </location>
</feature>
<feature type="transmembrane region" description="Helical" evidence="2">
    <location>
        <begin position="275"/>
        <end position="297"/>
    </location>
</feature>
<evidence type="ECO:0000256" key="2">
    <source>
        <dbReference type="SAM" id="Phobius"/>
    </source>
</evidence>
<dbReference type="eggNOG" id="ENOG502RGR1">
    <property type="taxonomic scope" value="Eukaryota"/>
</dbReference>
<feature type="transmembrane region" description="Helical" evidence="2">
    <location>
        <begin position="114"/>
        <end position="136"/>
    </location>
</feature>